<sequence>MINLLLIRGEKMYKSSKKNLLSIMLPIIVVQVIFVLKQEIFNFDASFYYYTITNPGFFFVYYLIIISLESIYALNFEYLITQNKFDDLVILRTGYFKYYSSKIKNVIKRTLFISLLQQITLLLIIIFIKSPLTFEVNDPTLTQMLPFSTHNTINFFVYFLLSIIGTTVYCVFLSSLIYYIKNKYLYTALSPLISITTIFIVGVFIIPFTNKLSALKNLSMYFYGLVIGNLPTVGNFSSGANRLNIFLASIVLYLLISILFYVITVKKRETEG</sequence>
<dbReference type="EMBL" id="ACLK02000002">
    <property type="protein sequence ID" value="EFY08907.1"/>
    <property type="molecule type" value="Genomic_DNA"/>
</dbReference>
<accession>E7FVI7</accession>
<reference evidence="2" key="1">
    <citation type="submission" date="2011-01" db="EMBL/GenBank/DDBJ databases">
        <authorList>
            <person name="Muzny D."/>
            <person name="Qin X."/>
            <person name="Buhay C."/>
            <person name="Dugan-Rocha S."/>
            <person name="Ding Y."/>
            <person name="Chen G."/>
            <person name="Hawes A."/>
            <person name="Holder M."/>
            <person name="Jhangiani S."/>
            <person name="Johnson A."/>
            <person name="Khan Z."/>
            <person name="Li Z."/>
            <person name="Liu W."/>
            <person name="Liu X."/>
            <person name="Perez L."/>
            <person name="Shen H."/>
            <person name="Wang Q."/>
            <person name="Watt J."/>
            <person name="Xi L."/>
            <person name="Xin Y."/>
            <person name="Zhou J."/>
            <person name="Deng J."/>
            <person name="Jiang H."/>
            <person name="Liu Y."/>
            <person name="Qu J."/>
            <person name="Song X.-Z."/>
            <person name="Zhang L."/>
            <person name="Villasana D."/>
            <person name="Johnson A."/>
            <person name="Liu J."/>
            <person name="Liyanage D."/>
            <person name="Lorensuhewa L."/>
            <person name="Robinson T."/>
            <person name="Song A."/>
            <person name="Song B.-B."/>
            <person name="Dinh H."/>
            <person name="Thornton R."/>
            <person name="Coyle M."/>
            <person name="Francisco L."/>
            <person name="Jackson L."/>
            <person name="Javaid M."/>
            <person name="Korchina V."/>
            <person name="Kovar C."/>
            <person name="Mata R."/>
            <person name="Mathew T."/>
            <person name="Ngo R."/>
            <person name="Nguyen L."/>
            <person name="Nguyen N."/>
            <person name="Okwuonu G."/>
            <person name="Ongeri F."/>
            <person name="Pham C."/>
            <person name="Simmons D."/>
            <person name="Wilczek-Boney K."/>
            <person name="Hale W."/>
            <person name="Jakkamsetti A."/>
            <person name="Pham P."/>
            <person name="Ruth R."/>
            <person name="San Lucas F."/>
            <person name="Warren J."/>
            <person name="Zhang J."/>
            <person name="Zhao Z."/>
            <person name="Zhou C."/>
            <person name="Zhu D."/>
            <person name="Lee S."/>
            <person name="Bess C."/>
            <person name="Blankenburg K."/>
            <person name="Forbes L."/>
            <person name="Fu Q."/>
            <person name="Gubbala S."/>
            <person name="Hirani K."/>
            <person name="Jayaseelan J.C."/>
            <person name="Lara F."/>
            <person name="Munidasa M."/>
            <person name="Palculict T."/>
            <person name="Patil S."/>
            <person name="Pu L.-L."/>
            <person name="Saada N."/>
            <person name="Tang L."/>
            <person name="Weissenberger G."/>
            <person name="Zhu Y."/>
            <person name="Hemphill L."/>
            <person name="Shang Y."/>
            <person name="Youmans B."/>
            <person name="Ayvaz T."/>
            <person name="Ross M."/>
            <person name="Santibanez J."/>
            <person name="Aqrawi P."/>
            <person name="Gross S."/>
            <person name="Joshi V."/>
            <person name="Fowler G."/>
            <person name="Nazareth L."/>
            <person name="Reid J."/>
            <person name="Worley K."/>
            <person name="Petrosino J."/>
            <person name="Highlander S."/>
            <person name="Gibbs R."/>
        </authorList>
    </citation>
    <scope>NUCLEOTIDE SEQUENCE [LARGE SCALE GENOMIC DNA]</scope>
    <source>
        <strain evidence="2">ATCC 19414</strain>
    </source>
</reference>
<feature type="transmembrane region" description="Helical" evidence="1">
    <location>
        <begin position="218"/>
        <end position="236"/>
    </location>
</feature>
<evidence type="ECO:0000256" key="1">
    <source>
        <dbReference type="SAM" id="Phobius"/>
    </source>
</evidence>
<feature type="transmembrane region" description="Helical" evidence="1">
    <location>
        <begin position="184"/>
        <end position="206"/>
    </location>
</feature>
<keyword evidence="1" id="KW-0472">Membrane</keyword>
<keyword evidence="3" id="KW-1185">Reference proteome</keyword>
<feature type="transmembrane region" description="Helical" evidence="1">
    <location>
        <begin position="111"/>
        <end position="132"/>
    </location>
</feature>
<protein>
    <submittedName>
        <fullName evidence="2">Uncharacterized protein</fullName>
    </submittedName>
</protein>
<keyword evidence="1" id="KW-1133">Transmembrane helix</keyword>
<dbReference type="AlphaFoldDB" id="E7FVI7"/>
<keyword evidence="1" id="KW-0812">Transmembrane</keyword>
<proteinExistence type="predicted"/>
<evidence type="ECO:0000313" key="3">
    <source>
        <dbReference type="Proteomes" id="UP000003028"/>
    </source>
</evidence>
<dbReference type="Proteomes" id="UP000003028">
    <property type="component" value="Unassembled WGS sequence"/>
</dbReference>
<feature type="transmembrane region" description="Helical" evidence="1">
    <location>
        <begin position="243"/>
        <end position="263"/>
    </location>
</feature>
<name>E7FVI7_ERYRH</name>
<feature type="transmembrane region" description="Helical" evidence="1">
    <location>
        <begin position="152"/>
        <end position="172"/>
    </location>
</feature>
<evidence type="ECO:0000313" key="2">
    <source>
        <dbReference type="EMBL" id="EFY08907.1"/>
    </source>
</evidence>
<gene>
    <name evidence="2" type="ORF">HMPREF0357_11014</name>
</gene>
<comment type="caution">
    <text evidence="2">The sequence shown here is derived from an EMBL/GenBank/DDBJ whole genome shotgun (WGS) entry which is preliminary data.</text>
</comment>
<feature type="transmembrane region" description="Helical" evidence="1">
    <location>
        <begin position="56"/>
        <end position="74"/>
    </location>
</feature>
<feature type="transmembrane region" description="Helical" evidence="1">
    <location>
        <begin position="20"/>
        <end position="36"/>
    </location>
</feature>
<organism evidence="2 3">
    <name type="scientific">Erysipelothrix rhusiopathiae ATCC 19414</name>
    <dbReference type="NCBI Taxonomy" id="525280"/>
    <lineage>
        <taxon>Bacteria</taxon>
        <taxon>Bacillati</taxon>
        <taxon>Bacillota</taxon>
        <taxon>Erysipelotrichia</taxon>
        <taxon>Erysipelotrichales</taxon>
        <taxon>Erysipelotrichaceae</taxon>
        <taxon>Erysipelothrix</taxon>
    </lineage>
</organism>